<keyword evidence="2" id="KW-0808">Transferase</keyword>
<keyword evidence="10" id="KW-1185">Reference proteome</keyword>
<dbReference type="PANTHER" id="PTHR45747:SF4">
    <property type="entry name" value="HISTONE-LYSINE N-METHYLTRANSFERASE E(Z)"/>
    <property type="match status" value="1"/>
</dbReference>
<evidence type="ECO:0000256" key="1">
    <source>
        <dbReference type="ARBA" id="ARBA00022603"/>
    </source>
</evidence>
<evidence type="ECO:0000313" key="10">
    <source>
        <dbReference type="Proteomes" id="UP000054007"/>
    </source>
</evidence>
<evidence type="ECO:0000256" key="4">
    <source>
        <dbReference type="ARBA" id="ARBA00023015"/>
    </source>
</evidence>
<accession>A0A0D7BUK3</accession>
<keyword evidence="3" id="KW-0949">S-adenosyl-L-methionine</keyword>
<dbReference type="Gene3D" id="2.170.270.10">
    <property type="entry name" value="SET domain"/>
    <property type="match status" value="1"/>
</dbReference>
<dbReference type="STRING" id="1314674.A0A0D7BUK3"/>
<dbReference type="GO" id="GO:0003682">
    <property type="term" value="F:chromatin binding"/>
    <property type="evidence" value="ECO:0007669"/>
    <property type="project" value="TreeGrafter"/>
</dbReference>
<keyword evidence="1" id="KW-0489">Methyltransferase</keyword>
<feature type="domain" description="CXC" evidence="8">
    <location>
        <begin position="348"/>
        <end position="452"/>
    </location>
</feature>
<dbReference type="GO" id="GO:0031507">
    <property type="term" value="P:heterochromatin formation"/>
    <property type="evidence" value="ECO:0007669"/>
    <property type="project" value="TreeGrafter"/>
</dbReference>
<dbReference type="EMBL" id="KN880433">
    <property type="protein sequence ID" value="KIY73930.1"/>
    <property type="molecule type" value="Genomic_DNA"/>
</dbReference>
<dbReference type="InterPro" id="IPR045318">
    <property type="entry name" value="EZH1/2-like"/>
</dbReference>
<dbReference type="Pfam" id="PF18264">
    <property type="entry name" value="preSET_CXC"/>
    <property type="match status" value="1"/>
</dbReference>
<feature type="domain" description="SET" evidence="7">
    <location>
        <begin position="447"/>
        <end position="573"/>
    </location>
</feature>
<dbReference type="GO" id="GO:0032259">
    <property type="term" value="P:methylation"/>
    <property type="evidence" value="ECO:0007669"/>
    <property type="project" value="UniProtKB-KW"/>
</dbReference>
<dbReference type="InterPro" id="IPR026489">
    <property type="entry name" value="CXC_dom"/>
</dbReference>
<organism evidence="9 10">
    <name type="scientific">Cylindrobasidium torrendii FP15055 ss-10</name>
    <dbReference type="NCBI Taxonomy" id="1314674"/>
    <lineage>
        <taxon>Eukaryota</taxon>
        <taxon>Fungi</taxon>
        <taxon>Dikarya</taxon>
        <taxon>Basidiomycota</taxon>
        <taxon>Agaricomycotina</taxon>
        <taxon>Agaricomycetes</taxon>
        <taxon>Agaricomycetidae</taxon>
        <taxon>Agaricales</taxon>
        <taxon>Marasmiineae</taxon>
        <taxon>Physalacriaceae</taxon>
        <taxon>Cylindrobasidium</taxon>
    </lineage>
</organism>
<evidence type="ECO:0000256" key="2">
    <source>
        <dbReference type="ARBA" id="ARBA00022679"/>
    </source>
</evidence>
<name>A0A0D7BUK3_9AGAR</name>
<dbReference type="Proteomes" id="UP000054007">
    <property type="component" value="Unassembled WGS sequence"/>
</dbReference>
<evidence type="ECO:0000256" key="5">
    <source>
        <dbReference type="ARBA" id="ARBA00023163"/>
    </source>
</evidence>
<gene>
    <name evidence="9" type="ORF">CYLTODRAFT_416585</name>
</gene>
<dbReference type="PROSITE" id="PS50280">
    <property type="entry name" value="SET"/>
    <property type="match status" value="1"/>
</dbReference>
<dbReference type="GO" id="GO:0035098">
    <property type="term" value="C:ESC/E(Z) complex"/>
    <property type="evidence" value="ECO:0007669"/>
    <property type="project" value="TreeGrafter"/>
</dbReference>
<evidence type="ECO:0000259" key="8">
    <source>
        <dbReference type="PROSITE" id="PS51633"/>
    </source>
</evidence>
<dbReference type="SMART" id="SM00317">
    <property type="entry name" value="SET"/>
    <property type="match status" value="1"/>
</dbReference>
<dbReference type="GO" id="GO:0140951">
    <property type="term" value="F:histone H3K27 trimethyltransferase activity"/>
    <property type="evidence" value="ECO:0007669"/>
    <property type="project" value="UniProtKB-EC"/>
</dbReference>
<evidence type="ECO:0000256" key="6">
    <source>
        <dbReference type="ARBA" id="ARBA00048568"/>
    </source>
</evidence>
<sequence>MQASVDLENMSQVMERATTIFAAVLEEFTAWDAEDSRLSLKSLKSARTTQNATRYVLPWNRPNAIEQDPKELVINVIEPFSSAALYESSPLADRNIFKGDDASSLAAIPFLDDKTFDWRSFASEYDAFDWDDMARHNPNWDLVCLTAACRMHRELGLSFQEIDKLDVLPLRIHRHSPEKVNGKGKRMANRERDFPNWPALELPAEDPVAEADRRAAMVGEFCNCPNCLTFLCPTHIYTTGVPMKKRARLRSGELKDICGGGPCGTDCFITFTNDEATQAATMWKEDDLLALKYVLEEMPDESPCTLAVICQMPCRQVYAKRRELISDDTIFNEPPKPKARRTRLVNTKREIQMRDTTQWSPNAPCYHPGRSCMEASTASCICLKEDVQCQEACRCEQDVCPRRAKGCSCQDQCEIGQCPCRKSGRECDPYLCTACNARDYHATNACKNTSIQKNIWKDLLVKKATYGRGVFALCDMKKDEYIIEYIGELIRDTTLEGREVLATHRGRNYLFQLNKEYTIDATFVGNEARYINHAPGRTANCFARILLVNGEHRIGFWASRDIKAGEEVLLDYGENFFQDKLHSSQLTAKVATKHA</sequence>
<keyword evidence="5" id="KW-0804">Transcription</keyword>
<dbReference type="InterPro" id="IPR001214">
    <property type="entry name" value="SET_dom"/>
</dbReference>
<protein>
    <submittedName>
        <fullName evidence="9">SET domain-containing protein</fullName>
    </submittedName>
</protein>
<dbReference type="AlphaFoldDB" id="A0A0D7BUK3"/>
<proteinExistence type="predicted"/>
<dbReference type="InterPro" id="IPR046341">
    <property type="entry name" value="SET_dom_sf"/>
</dbReference>
<comment type="catalytic activity">
    <reaction evidence="6">
        <text>L-lysyl(27)-[histone H3] + 3 S-adenosyl-L-methionine = N(6),N(6),N(6)-trimethyl-L-lysyl(27)-[histone H3] + 3 S-adenosyl-L-homocysteine + 3 H(+)</text>
        <dbReference type="Rhea" id="RHEA:60292"/>
        <dbReference type="Rhea" id="RHEA-COMP:15535"/>
        <dbReference type="Rhea" id="RHEA-COMP:15548"/>
        <dbReference type="ChEBI" id="CHEBI:15378"/>
        <dbReference type="ChEBI" id="CHEBI:29969"/>
        <dbReference type="ChEBI" id="CHEBI:57856"/>
        <dbReference type="ChEBI" id="CHEBI:59789"/>
        <dbReference type="ChEBI" id="CHEBI:61961"/>
        <dbReference type="EC" id="2.1.1.356"/>
    </reaction>
</comment>
<dbReference type="PANTHER" id="PTHR45747">
    <property type="entry name" value="HISTONE-LYSINE N-METHYLTRANSFERASE E(Z)"/>
    <property type="match status" value="1"/>
</dbReference>
<dbReference type="Pfam" id="PF00856">
    <property type="entry name" value="SET"/>
    <property type="match status" value="1"/>
</dbReference>
<reference evidence="9 10" key="1">
    <citation type="journal article" date="2015" name="Fungal Genet. Biol.">
        <title>Evolution of novel wood decay mechanisms in Agaricales revealed by the genome sequences of Fistulina hepatica and Cylindrobasidium torrendii.</title>
        <authorList>
            <person name="Floudas D."/>
            <person name="Held B.W."/>
            <person name="Riley R."/>
            <person name="Nagy L.G."/>
            <person name="Koehler G."/>
            <person name="Ransdell A.S."/>
            <person name="Younus H."/>
            <person name="Chow J."/>
            <person name="Chiniquy J."/>
            <person name="Lipzen A."/>
            <person name="Tritt A."/>
            <person name="Sun H."/>
            <person name="Haridas S."/>
            <person name="LaButti K."/>
            <person name="Ohm R.A."/>
            <person name="Kues U."/>
            <person name="Blanchette R.A."/>
            <person name="Grigoriev I.V."/>
            <person name="Minto R.E."/>
            <person name="Hibbett D.S."/>
        </authorList>
    </citation>
    <scope>NUCLEOTIDE SEQUENCE [LARGE SCALE GENOMIC DNA]</scope>
    <source>
        <strain evidence="9 10">FP15055 ss-10</strain>
    </source>
</reference>
<dbReference type="PROSITE" id="PS51633">
    <property type="entry name" value="CXC"/>
    <property type="match status" value="1"/>
</dbReference>
<dbReference type="InterPro" id="IPR041355">
    <property type="entry name" value="Pre-SET_CXC"/>
</dbReference>
<evidence type="ECO:0000259" key="7">
    <source>
        <dbReference type="PROSITE" id="PS50280"/>
    </source>
</evidence>
<evidence type="ECO:0000256" key="3">
    <source>
        <dbReference type="ARBA" id="ARBA00022691"/>
    </source>
</evidence>
<dbReference type="SUPFAM" id="SSF82199">
    <property type="entry name" value="SET domain"/>
    <property type="match status" value="1"/>
</dbReference>
<evidence type="ECO:0000313" key="9">
    <source>
        <dbReference type="EMBL" id="KIY73930.1"/>
    </source>
</evidence>
<keyword evidence="4" id="KW-0805">Transcription regulation</keyword>
<dbReference type="OrthoDB" id="6141102at2759"/>